<dbReference type="AlphaFoldDB" id="A0A3T0MZF2"/>
<reference evidence="1 2" key="1">
    <citation type="submission" date="2018-10" db="EMBL/GenBank/DDBJ databases">
        <title>Parasedimentitalea marina sp. nov., a psychrophilic bacterium isolated from deep seawater of the New Britain Trench.</title>
        <authorList>
            <person name="Cao J."/>
        </authorList>
    </citation>
    <scope>NUCLEOTIDE SEQUENCE [LARGE SCALE GENOMIC DNA]</scope>
    <source>
        <strain evidence="1 2">W43</strain>
    </source>
</reference>
<organism evidence="1 2">
    <name type="scientific">Parasedimentitalea marina</name>
    <dbReference type="NCBI Taxonomy" id="2483033"/>
    <lineage>
        <taxon>Bacteria</taxon>
        <taxon>Pseudomonadati</taxon>
        <taxon>Pseudomonadota</taxon>
        <taxon>Alphaproteobacteria</taxon>
        <taxon>Rhodobacterales</taxon>
        <taxon>Paracoccaceae</taxon>
        <taxon>Parasedimentitalea</taxon>
    </lineage>
</organism>
<proteinExistence type="predicted"/>
<accession>A0A3T0MZF2</accession>
<dbReference type="EMBL" id="CP033219">
    <property type="protein sequence ID" value="AZV77144.1"/>
    <property type="molecule type" value="Genomic_DNA"/>
</dbReference>
<protein>
    <submittedName>
        <fullName evidence="1">Uncharacterized protein</fullName>
    </submittedName>
</protein>
<evidence type="ECO:0000313" key="1">
    <source>
        <dbReference type="EMBL" id="AZV77144.1"/>
    </source>
</evidence>
<evidence type="ECO:0000313" key="2">
    <source>
        <dbReference type="Proteomes" id="UP000283063"/>
    </source>
</evidence>
<sequence length="60" mass="7034">MRLRKIRDVDQPQPARLRTPAFQILAFQTWLLLLRWLRVLYANLLFGRGVDDEGSVEAPI</sequence>
<keyword evidence="2" id="KW-1185">Reference proteome</keyword>
<dbReference type="KEGG" id="sedi:EBB79_04045"/>
<dbReference type="Proteomes" id="UP000283063">
    <property type="component" value="Chromosome"/>
</dbReference>
<gene>
    <name evidence="1" type="ORF">EBB79_04045</name>
</gene>
<name>A0A3T0MZF2_9RHOB</name>